<feature type="compositionally biased region" description="Acidic residues" evidence="1">
    <location>
        <begin position="307"/>
        <end position="323"/>
    </location>
</feature>
<reference evidence="3 4" key="1">
    <citation type="submission" date="2015-07" db="EMBL/GenBank/DDBJ databases">
        <title>Emmonsia species relationships and genome sequence.</title>
        <authorList>
            <consortium name="The Broad Institute Genomics Platform"/>
            <person name="Cuomo C.A."/>
            <person name="Munoz J.F."/>
            <person name="Imamovic A."/>
            <person name="Priest M.E."/>
            <person name="Young S."/>
            <person name="Clay O.K."/>
            <person name="McEwen J.G."/>
        </authorList>
    </citation>
    <scope>NUCLEOTIDE SEQUENCE [LARGE SCALE GENOMIC DNA]</scope>
    <source>
        <strain evidence="3 4">UAMH 9510</strain>
    </source>
</reference>
<name>A0A1J9QJ00_9EURO</name>
<feature type="region of interest" description="Disordered" evidence="1">
    <location>
        <begin position="1341"/>
        <end position="1496"/>
    </location>
</feature>
<feature type="compositionally biased region" description="Low complexity" evidence="1">
    <location>
        <begin position="1836"/>
        <end position="1847"/>
    </location>
</feature>
<feature type="region of interest" description="Disordered" evidence="1">
    <location>
        <begin position="1207"/>
        <end position="1308"/>
    </location>
</feature>
<keyword evidence="2" id="KW-1133">Transmembrane helix</keyword>
<feature type="compositionally biased region" description="Low complexity" evidence="1">
    <location>
        <begin position="858"/>
        <end position="876"/>
    </location>
</feature>
<comment type="caution">
    <text evidence="3">The sequence shown here is derived from an EMBL/GenBank/DDBJ whole genome shotgun (WGS) entry which is preliminary data.</text>
</comment>
<feature type="compositionally biased region" description="Basic and acidic residues" evidence="1">
    <location>
        <begin position="957"/>
        <end position="967"/>
    </location>
</feature>
<feature type="region of interest" description="Disordered" evidence="1">
    <location>
        <begin position="927"/>
        <end position="977"/>
    </location>
</feature>
<feature type="region of interest" description="Disordered" evidence="1">
    <location>
        <begin position="1751"/>
        <end position="1907"/>
    </location>
</feature>
<gene>
    <name evidence="3" type="ORF">AJ78_03648</name>
</gene>
<feature type="compositionally biased region" description="Polar residues" evidence="1">
    <location>
        <begin position="1813"/>
        <end position="1825"/>
    </location>
</feature>
<evidence type="ECO:0000313" key="3">
    <source>
        <dbReference type="EMBL" id="OJD16159.1"/>
    </source>
</evidence>
<feature type="region of interest" description="Disordered" evidence="1">
    <location>
        <begin position="1005"/>
        <end position="1103"/>
    </location>
</feature>
<feature type="compositionally biased region" description="Basic and acidic residues" evidence="1">
    <location>
        <begin position="1726"/>
        <end position="1737"/>
    </location>
</feature>
<keyword evidence="2" id="KW-0472">Membrane</keyword>
<keyword evidence="2" id="KW-0812">Transmembrane</keyword>
<feature type="compositionally biased region" description="Basic and acidic residues" evidence="1">
    <location>
        <begin position="638"/>
        <end position="649"/>
    </location>
</feature>
<feature type="compositionally biased region" description="Acidic residues" evidence="1">
    <location>
        <begin position="1603"/>
        <end position="1612"/>
    </location>
</feature>
<dbReference type="EMBL" id="LGRN01000120">
    <property type="protein sequence ID" value="OJD16159.1"/>
    <property type="molecule type" value="Genomic_DNA"/>
</dbReference>
<feature type="compositionally biased region" description="Low complexity" evidence="1">
    <location>
        <begin position="697"/>
        <end position="706"/>
    </location>
</feature>
<organism evidence="3 4">
    <name type="scientific">Emergomyces pasteurianus Ep9510</name>
    <dbReference type="NCBI Taxonomy" id="1447872"/>
    <lineage>
        <taxon>Eukaryota</taxon>
        <taxon>Fungi</taxon>
        <taxon>Dikarya</taxon>
        <taxon>Ascomycota</taxon>
        <taxon>Pezizomycotina</taxon>
        <taxon>Eurotiomycetes</taxon>
        <taxon>Eurotiomycetidae</taxon>
        <taxon>Onygenales</taxon>
        <taxon>Ajellomycetaceae</taxon>
        <taxon>Emergomyces</taxon>
    </lineage>
</organism>
<dbReference type="InterPro" id="IPR013783">
    <property type="entry name" value="Ig-like_fold"/>
</dbReference>
<evidence type="ECO:0008006" key="5">
    <source>
        <dbReference type="Google" id="ProtNLM"/>
    </source>
</evidence>
<keyword evidence="4" id="KW-1185">Reference proteome</keyword>
<feature type="region of interest" description="Disordered" evidence="1">
    <location>
        <begin position="1555"/>
        <end position="1702"/>
    </location>
</feature>
<feature type="region of interest" description="Disordered" evidence="1">
    <location>
        <begin position="1131"/>
        <end position="1187"/>
    </location>
</feature>
<feature type="region of interest" description="Disordered" evidence="1">
    <location>
        <begin position="345"/>
        <end position="518"/>
    </location>
</feature>
<feature type="region of interest" description="Disordered" evidence="1">
    <location>
        <begin position="1726"/>
        <end position="1745"/>
    </location>
</feature>
<feature type="compositionally biased region" description="Low complexity" evidence="1">
    <location>
        <begin position="229"/>
        <end position="253"/>
    </location>
</feature>
<sequence length="1948" mass="203820">MADDTRSTINVAIRRSSKTPAIFLAASFTEPAWEPVELDVKPVSAAEHTEATVQTNGHVPDTLYEFSKTFEVASGKYEYKFREGLEGSWFHDEDTESSADNEGNKNNVLVVEPVLATEKAVGGAKELANEAVFPDARIADGTKVDIGYMIKEETVPDAPENNDSSAEPSENIAAADVSAKDSKDDEEQATFSQERETVDNKPDVEPPPADTATERKVSEDGAAEAAMTEVVMPKEVVPEPAQPAAAAQDANAVDPPPAIDKNDMTGEDEAESKHGPEPVKEPVEDPQEAPAEPKPEPAVNEQAVVDSEPEGLVEGDGEGQDAEPAEKGNQAALDTYTKAGPEETEVISDKGASIAEKPLVTEPTRQEMAIEPSVTVETEKDPANKEEVAEGAIEEHAKEAGKSDEPTMDIKSQGAEQKVVEHPVEPDTPAKGNGAPGSTSPPANEPEEPTEPDTAEPIELTTAVNAQADPELAQSQDTVAAETPLAVNGDFKGEADDKPEVAEPEPPTQQPSLTTPNADADIIEPVTTHAQVLENEAEGPIEGVIAEASVEATIPESEQLPSRNDETLAGEVTKGAGSREAEAGEEEIVVKDATAEAADPIAEAANHDVTNMVPSGAGVEPEQQKAEEPLPLPATVEHGPEEREPEPSRPADGAAPFEDIAAKSVVNHDATDIPAIEEPAVPDTPVANEDVTESDVAADIQEISAAEEAEARKLEDGARPEPQRGAASKGTGSDIPAVTDEPKPAEPPEEPVALKPEDNSVIEPEPISEREAASIPAELGTPAATNEPEPAKPVEQPAASKPEDDTIPESEPVPEQHGVLNCAEADKPSATDNPEALKSSEDKPPAEVGSEENLADTPEAVAAVVDEPAENVAAPESTNDPASEAEVVDDQSPEKSVEPQSIDNAAPAPDCRADVAAIAGLESVPVEEPVAAELSNDPAPNSTDPAQAEAATTDVPEGGKERTEPEPLRPANDLVPQLESVVQTTTSDAAGAPIEMEQIEPEISQIADDSVPEPAEPAEPEPLTKIEAVETPEASEELQESSAPESTKDVSLPLQHESVVAVATSDIPQASVEPTEPEISMDADNAVTQPAELEPEPVSEVPLSETAEIPAKSIQSEALEPTNNAVNELESVEVSTTPIPPETSAEPTGLEVLPPVDNAIVEPSAKKEVDSTVPDSEGSPKMAADVPEVTTSAVDIDGVEPKEVAVAAGTASTDAADIPEIPTAPAAAATEEEELEGSGAINDSLECKGAEETIPAVADTAELPPSVEEPETTIVPEDAGTDDAPQPSTVNITETPEVPGPESEEKATEVLMTTGDPETTSIPSEGHDFLKVTDEADKVNDKEYEVVTNDKPTNLADTQEGKSKTIATELPVSAEQVEDVLPEPVMTNKPIVPKPEETTSVPELIAAEEPEQSPAADEREATPIEVAASMTEPAIPEPNQAPKTPVELESIEPERDIEQPIAHSVTPVEPIQVSDAPREIDQHVPEIAAEQPSTEPEIAHPTELVAETVSINQQATEIEPEVSEPPASAVTSEANACASKDLEVQEKANLVETSTVETLAKGNDLESTTDTAVLELPTAEIPAEEPGKTSQLKAEPTVSTPDGSEEPNSEENEAQKEIAVEIVQPPGLKTSSYPLIETPVERSTVAPTVANNSQELAEPLETQAKLDVGLPKVPVEEPPAETNGTTSKPPMEDAPSEHAKGPEVATVVAATLTTAIVGAGIAQLVSDDKEHVTDKDIPSSTRDTPAEIVASAVETSSSAVPEITSKVVDTPSDEVKEDPVLASGTKSTPVAKVDVDATESVPAPSTAEREPSANATETVEETNPTAKEPFTEHVRSVAPVSSPVSQSELVASKPTELESSTTPTKAATVKTAPTTTEPSPASDAAEPAAGSGGAEEPRPATAGDRSVTSITIHKRENFFKALWHAIFTSFFGGIFSAFRRGRRDNPRQ</sequence>
<feature type="transmembrane region" description="Helical" evidence="2">
    <location>
        <begin position="1921"/>
        <end position="1938"/>
    </location>
</feature>
<feature type="compositionally biased region" description="Basic and acidic residues" evidence="1">
    <location>
        <begin position="271"/>
        <end position="283"/>
    </location>
</feature>
<feature type="region of interest" description="Disordered" evidence="1">
    <location>
        <begin position="606"/>
        <end position="910"/>
    </location>
</feature>
<feature type="compositionally biased region" description="Low complexity" evidence="1">
    <location>
        <begin position="1751"/>
        <end position="1762"/>
    </location>
</feature>
<dbReference type="Gene3D" id="2.60.40.10">
    <property type="entry name" value="Immunoglobulins"/>
    <property type="match status" value="1"/>
</dbReference>
<feature type="compositionally biased region" description="Basic and acidic residues" evidence="1">
    <location>
        <begin position="709"/>
        <end position="722"/>
    </location>
</feature>
<evidence type="ECO:0000313" key="4">
    <source>
        <dbReference type="Proteomes" id="UP000182235"/>
    </source>
</evidence>
<accession>A0A1J9QJ00</accession>
<dbReference type="STRING" id="1447872.A0A1J9QJ00"/>
<dbReference type="Proteomes" id="UP000182235">
    <property type="component" value="Unassembled WGS sequence"/>
</dbReference>
<feature type="compositionally biased region" description="Basic and acidic residues" evidence="1">
    <location>
        <begin position="377"/>
        <end position="405"/>
    </location>
</feature>
<evidence type="ECO:0000256" key="1">
    <source>
        <dbReference type="SAM" id="MobiDB-lite"/>
    </source>
</evidence>
<feature type="compositionally biased region" description="Basic and acidic residues" evidence="1">
    <location>
        <begin position="491"/>
        <end position="501"/>
    </location>
</feature>
<dbReference type="CDD" id="cd02859">
    <property type="entry name" value="E_set_AMPKbeta_like_N"/>
    <property type="match status" value="1"/>
</dbReference>
<feature type="compositionally biased region" description="Acidic residues" evidence="1">
    <location>
        <begin position="445"/>
        <end position="456"/>
    </location>
</feature>
<feature type="compositionally biased region" description="Basic and acidic residues" evidence="1">
    <location>
        <begin position="193"/>
        <end position="204"/>
    </location>
</feature>
<evidence type="ECO:0000256" key="2">
    <source>
        <dbReference type="SAM" id="Phobius"/>
    </source>
</evidence>
<feature type="compositionally biased region" description="Low complexity" evidence="1">
    <location>
        <begin position="1207"/>
        <end position="1229"/>
    </location>
</feature>
<protein>
    <recommendedName>
        <fullName evidence="5">AMP-activated protein kinase glycogen-binding domain-containing protein</fullName>
    </recommendedName>
</protein>
<feature type="compositionally biased region" description="Polar residues" evidence="1">
    <location>
        <begin position="1645"/>
        <end position="1655"/>
    </location>
</feature>
<proteinExistence type="predicted"/>
<dbReference type="OrthoDB" id="5350410at2759"/>
<feature type="compositionally biased region" description="Low complexity" evidence="1">
    <location>
        <begin position="1861"/>
        <end position="1889"/>
    </location>
</feature>
<feature type="region of interest" description="Disordered" evidence="1">
    <location>
        <begin position="153"/>
        <end position="332"/>
    </location>
</feature>
<feature type="region of interest" description="Disordered" evidence="1">
    <location>
        <begin position="1516"/>
        <end position="1535"/>
    </location>
</feature>
<feature type="compositionally biased region" description="Polar residues" evidence="1">
    <location>
        <begin position="1588"/>
        <end position="1602"/>
    </location>
</feature>